<sequence>PKKTRGNKRLKPPDSIRRFLQWTDQAFVHLATVADLAPDDESPPLAACCRMRSAYVSERHLWL</sequence>
<reference evidence="1 2" key="1">
    <citation type="journal article" date="2024" name="Chem. Sci.">
        <title>Discovery of megapolipeptins by genome mining of a Burkholderiales bacteria collection.</title>
        <authorList>
            <person name="Paulo B.S."/>
            <person name="Recchia M.J.J."/>
            <person name="Lee S."/>
            <person name="Fergusson C.H."/>
            <person name="Romanowski S.B."/>
            <person name="Hernandez A."/>
            <person name="Krull N."/>
            <person name="Liu D.Y."/>
            <person name="Cavanagh H."/>
            <person name="Bos A."/>
            <person name="Gray C.A."/>
            <person name="Murphy B.T."/>
            <person name="Linington R.G."/>
            <person name="Eustaquio A.S."/>
        </authorList>
    </citation>
    <scope>NUCLEOTIDE SEQUENCE [LARGE SCALE GENOMIC DNA]</scope>
    <source>
        <strain evidence="1 2">RL18-126-BIB-B</strain>
    </source>
</reference>
<accession>A0ACC7NQP2</accession>
<comment type="caution">
    <text evidence="1">The sequence shown here is derived from an EMBL/GenBank/DDBJ whole genome shotgun (WGS) entry which is preliminary data.</text>
</comment>
<evidence type="ECO:0000313" key="1">
    <source>
        <dbReference type="EMBL" id="MFM0109521.1"/>
    </source>
</evidence>
<gene>
    <name evidence="1" type="ORF">PQR01_40780</name>
</gene>
<evidence type="ECO:0000313" key="2">
    <source>
        <dbReference type="Proteomes" id="UP001629235"/>
    </source>
</evidence>
<name>A0ACC7NQP2_9BURK</name>
<keyword evidence="2" id="KW-1185">Reference proteome</keyword>
<proteinExistence type="predicted"/>
<protein>
    <submittedName>
        <fullName evidence="1">Uncharacterized protein</fullName>
    </submittedName>
</protein>
<dbReference type="Proteomes" id="UP001629235">
    <property type="component" value="Unassembled WGS sequence"/>
</dbReference>
<dbReference type="EMBL" id="JAQQDW010000278">
    <property type="protein sequence ID" value="MFM0109521.1"/>
    <property type="molecule type" value="Genomic_DNA"/>
</dbReference>
<feature type="non-terminal residue" evidence="1">
    <location>
        <position position="1"/>
    </location>
</feature>
<organism evidence="1 2">
    <name type="scientific">Paraburkholderia rhynchosiae</name>
    <dbReference type="NCBI Taxonomy" id="487049"/>
    <lineage>
        <taxon>Bacteria</taxon>
        <taxon>Pseudomonadati</taxon>
        <taxon>Pseudomonadota</taxon>
        <taxon>Betaproteobacteria</taxon>
        <taxon>Burkholderiales</taxon>
        <taxon>Burkholderiaceae</taxon>
        <taxon>Paraburkholderia</taxon>
    </lineage>
</organism>